<gene>
    <name evidence="2" type="ORF">NA57DRAFT_53423</name>
</gene>
<organism evidence="2 3">
    <name type="scientific">Rhizodiscina lignyota</name>
    <dbReference type="NCBI Taxonomy" id="1504668"/>
    <lineage>
        <taxon>Eukaryota</taxon>
        <taxon>Fungi</taxon>
        <taxon>Dikarya</taxon>
        <taxon>Ascomycota</taxon>
        <taxon>Pezizomycotina</taxon>
        <taxon>Dothideomycetes</taxon>
        <taxon>Pleosporomycetidae</taxon>
        <taxon>Aulographales</taxon>
        <taxon>Rhizodiscinaceae</taxon>
        <taxon>Rhizodiscina</taxon>
    </lineage>
</organism>
<accession>A0A9P4MBJ5</accession>
<dbReference type="AlphaFoldDB" id="A0A9P4MBJ5"/>
<evidence type="ECO:0000256" key="1">
    <source>
        <dbReference type="SAM" id="MobiDB-lite"/>
    </source>
</evidence>
<evidence type="ECO:0000313" key="2">
    <source>
        <dbReference type="EMBL" id="KAF2101457.1"/>
    </source>
</evidence>
<dbReference type="OrthoDB" id="3914029at2759"/>
<evidence type="ECO:0000313" key="3">
    <source>
        <dbReference type="Proteomes" id="UP000799772"/>
    </source>
</evidence>
<dbReference type="EMBL" id="ML978123">
    <property type="protein sequence ID" value="KAF2101457.1"/>
    <property type="molecule type" value="Genomic_DNA"/>
</dbReference>
<proteinExistence type="predicted"/>
<name>A0A9P4MBJ5_9PEZI</name>
<feature type="region of interest" description="Disordered" evidence="1">
    <location>
        <begin position="1"/>
        <end position="28"/>
    </location>
</feature>
<protein>
    <submittedName>
        <fullName evidence="2">Uncharacterized protein</fullName>
    </submittedName>
</protein>
<keyword evidence="3" id="KW-1185">Reference proteome</keyword>
<sequence>MTSSSKADECPPSYEESEEDTFTSTAHMLSGPGIVSEVEYSRQEVVRSAIENHILPVLRRQANYGLAKSTTVLEAYEPSSVEFGSQKSNDGRLALREFTQAENLVLSDSSNQQKGPIVSHEGENLTMIQLQGQENSAEFWSQPSAIKELQRQLHDILCASTVFEGVEFQAPKEADSAAEPSKGTKGWGKKLMKEFAKPRDEIALAHPPKNSQGVQLSVEREDVVWRTQNDFGLYENVTKPGIIVRVEVLC</sequence>
<reference evidence="2" key="1">
    <citation type="journal article" date="2020" name="Stud. Mycol.">
        <title>101 Dothideomycetes genomes: a test case for predicting lifestyles and emergence of pathogens.</title>
        <authorList>
            <person name="Haridas S."/>
            <person name="Albert R."/>
            <person name="Binder M."/>
            <person name="Bloem J."/>
            <person name="Labutti K."/>
            <person name="Salamov A."/>
            <person name="Andreopoulos B."/>
            <person name="Baker S."/>
            <person name="Barry K."/>
            <person name="Bills G."/>
            <person name="Bluhm B."/>
            <person name="Cannon C."/>
            <person name="Castanera R."/>
            <person name="Culley D."/>
            <person name="Daum C."/>
            <person name="Ezra D."/>
            <person name="Gonzalez J."/>
            <person name="Henrissat B."/>
            <person name="Kuo A."/>
            <person name="Liang C."/>
            <person name="Lipzen A."/>
            <person name="Lutzoni F."/>
            <person name="Magnuson J."/>
            <person name="Mondo S."/>
            <person name="Nolan M."/>
            <person name="Ohm R."/>
            <person name="Pangilinan J."/>
            <person name="Park H.-J."/>
            <person name="Ramirez L."/>
            <person name="Alfaro M."/>
            <person name="Sun H."/>
            <person name="Tritt A."/>
            <person name="Yoshinaga Y."/>
            <person name="Zwiers L.-H."/>
            <person name="Turgeon B."/>
            <person name="Goodwin S."/>
            <person name="Spatafora J."/>
            <person name="Crous P."/>
            <person name="Grigoriev I."/>
        </authorList>
    </citation>
    <scope>NUCLEOTIDE SEQUENCE</scope>
    <source>
        <strain evidence="2">CBS 133067</strain>
    </source>
</reference>
<dbReference type="Proteomes" id="UP000799772">
    <property type="component" value="Unassembled WGS sequence"/>
</dbReference>
<comment type="caution">
    <text evidence="2">The sequence shown here is derived from an EMBL/GenBank/DDBJ whole genome shotgun (WGS) entry which is preliminary data.</text>
</comment>